<evidence type="ECO:0000313" key="1">
    <source>
        <dbReference type="EMBL" id="RUO46888.1"/>
    </source>
</evidence>
<protein>
    <submittedName>
        <fullName evidence="1">2-polyprenyl-3-methyl-5-hydroxy-6-metoxy-1, 4-benzoquinol methylase</fullName>
    </submittedName>
</protein>
<dbReference type="GO" id="GO:0032259">
    <property type="term" value="P:methylation"/>
    <property type="evidence" value="ECO:0007669"/>
    <property type="project" value="UniProtKB-KW"/>
</dbReference>
<dbReference type="EMBL" id="PIPT01000007">
    <property type="protein sequence ID" value="RUO46888.1"/>
    <property type="molecule type" value="Genomic_DNA"/>
</dbReference>
<dbReference type="Gene3D" id="3.40.50.150">
    <property type="entry name" value="Vaccinia Virus protein VP39"/>
    <property type="match status" value="1"/>
</dbReference>
<keyword evidence="2" id="KW-1185">Reference proteome</keyword>
<sequence>MSPVCTLCQSAATEFAQDKFRRFFKCSECELIFADPSANLAKIAEKEIYDLHQNDPTDEGYRCFLSLLTEPLLKRVPLGAEGLDFGCGPGPTLHLMLEDAGIRMALYDIFYYPDKAPLEQRYDVVTCTEVVEHFNAPATSWPTLVSLLKEGAWLAIMTSLFTRETPEAFLAWQYKNDPTHVSFYTPKTMQWLSERFGLTCEIISQRVIFFQRAPVDKHTAPAIGV</sequence>
<comment type="caution">
    <text evidence="1">The sequence shown here is derived from an EMBL/GenBank/DDBJ whole genome shotgun (WGS) entry which is preliminary data.</text>
</comment>
<reference evidence="2" key="1">
    <citation type="journal article" date="2018" name="Front. Microbiol.">
        <title>Genome-Based Analysis Reveals the Taxonomy and Diversity of the Family Idiomarinaceae.</title>
        <authorList>
            <person name="Liu Y."/>
            <person name="Lai Q."/>
            <person name="Shao Z."/>
        </authorList>
    </citation>
    <scope>NUCLEOTIDE SEQUENCE [LARGE SCALE GENOMIC DNA]</scope>
    <source>
        <strain evidence="2">SW15</strain>
    </source>
</reference>
<dbReference type="SUPFAM" id="SSF53335">
    <property type="entry name" value="S-adenosyl-L-methionine-dependent methyltransferases"/>
    <property type="match status" value="1"/>
</dbReference>
<dbReference type="InterPro" id="IPR029063">
    <property type="entry name" value="SAM-dependent_MTases_sf"/>
</dbReference>
<name>A0A432XDR6_9GAMM</name>
<keyword evidence="1" id="KW-0808">Transferase</keyword>
<dbReference type="Proteomes" id="UP000286678">
    <property type="component" value="Unassembled WGS sequence"/>
</dbReference>
<dbReference type="OrthoDB" id="9791944at2"/>
<dbReference type="Pfam" id="PF13489">
    <property type="entry name" value="Methyltransf_23"/>
    <property type="match status" value="1"/>
</dbReference>
<gene>
    <name evidence="1" type="ORF">CWE21_09805</name>
</gene>
<proteinExistence type="predicted"/>
<dbReference type="GO" id="GO:0008168">
    <property type="term" value="F:methyltransferase activity"/>
    <property type="evidence" value="ECO:0007669"/>
    <property type="project" value="UniProtKB-KW"/>
</dbReference>
<evidence type="ECO:0000313" key="2">
    <source>
        <dbReference type="Proteomes" id="UP000286678"/>
    </source>
</evidence>
<organism evidence="1 2">
    <name type="scientific">Pseudidiomarina aquimaris</name>
    <dbReference type="NCBI Taxonomy" id="641841"/>
    <lineage>
        <taxon>Bacteria</taxon>
        <taxon>Pseudomonadati</taxon>
        <taxon>Pseudomonadota</taxon>
        <taxon>Gammaproteobacteria</taxon>
        <taxon>Alteromonadales</taxon>
        <taxon>Idiomarinaceae</taxon>
        <taxon>Pseudidiomarina</taxon>
    </lineage>
</organism>
<accession>A0A432XDR6</accession>
<keyword evidence="1" id="KW-0489">Methyltransferase</keyword>
<dbReference type="RefSeq" id="WP_126834266.1">
    <property type="nucleotide sequence ID" value="NZ_PIPT01000007.1"/>
</dbReference>
<dbReference type="AlphaFoldDB" id="A0A432XDR6"/>